<dbReference type="InterPro" id="IPR006224">
    <property type="entry name" value="PsdUridine_synth_RluA-like_CS"/>
</dbReference>
<dbReference type="EMBL" id="JADGJW010000279">
    <property type="protein sequence ID" value="KAJ3220710.1"/>
    <property type="molecule type" value="Genomic_DNA"/>
</dbReference>
<proteinExistence type="predicted"/>
<dbReference type="PROSITE" id="PS01129">
    <property type="entry name" value="PSI_RLU"/>
    <property type="match status" value="1"/>
</dbReference>
<keyword evidence="1" id="KW-0694">RNA-binding</keyword>
<dbReference type="InterPro" id="IPR050188">
    <property type="entry name" value="RluA_PseudoU_synthase"/>
</dbReference>
<dbReference type="SUPFAM" id="SSF55120">
    <property type="entry name" value="Pseudouridine synthase"/>
    <property type="match status" value="1"/>
</dbReference>
<dbReference type="InterPro" id="IPR006145">
    <property type="entry name" value="PsdUridine_synth_RsuA/RluA"/>
</dbReference>
<protein>
    <submittedName>
        <fullName evidence="4">RNA pseudouridylate synthase domain containing protein 2</fullName>
    </submittedName>
</protein>
<evidence type="ECO:0000256" key="1">
    <source>
        <dbReference type="PROSITE-ProRule" id="PRU00182"/>
    </source>
</evidence>
<accession>A0AAD5XVV9</accession>
<dbReference type="Gene3D" id="3.30.2350.10">
    <property type="entry name" value="Pseudouridine synthase"/>
    <property type="match status" value="1"/>
</dbReference>
<evidence type="ECO:0000313" key="5">
    <source>
        <dbReference type="Proteomes" id="UP001211065"/>
    </source>
</evidence>
<feature type="compositionally biased region" description="Basic and acidic residues" evidence="2">
    <location>
        <begin position="1"/>
        <end position="12"/>
    </location>
</feature>
<dbReference type="CDD" id="cd02557">
    <property type="entry name" value="PseudoU_synth_ScRIB2"/>
    <property type="match status" value="1"/>
</dbReference>
<dbReference type="GO" id="GO:0009982">
    <property type="term" value="F:pseudouridine synthase activity"/>
    <property type="evidence" value="ECO:0007669"/>
    <property type="project" value="InterPro"/>
</dbReference>
<reference evidence="4" key="1">
    <citation type="submission" date="2020-05" db="EMBL/GenBank/DDBJ databases">
        <title>Phylogenomic resolution of chytrid fungi.</title>
        <authorList>
            <person name="Stajich J.E."/>
            <person name="Amses K."/>
            <person name="Simmons R."/>
            <person name="Seto K."/>
            <person name="Myers J."/>
            <person name="Bonds A."/>
            <person name="Quandt C.A."/>
            <person name="Barry K."/>
            <person name="Liu P."/>
            <person name="Grigoriev I."/>
            <person name="Longcore J.E."/>
            <person name="James T.Y."/>
        </authorList>
    </citation>
    <scope>NUCLEOTIDE SEQUENCE</scope>
    <source>
        <strain evidence="4">JEL0476</strain>
    </source>
</reference>
<dbReference type="PROSITE" id="PS50889">
    <property type="entry name" value="S4"/>
    <property type="match status" value="1"/>
</dbReference>
<dbReference type="PANTHER" id="PTHR21600">
    <property type="entry name" value="MITOCHONDRIAL RNA PSEUDOURIDINE SYNTHASE"/>
    <property type="match status" value="1"/>
</dbReference>
<keyword evidence="5" id="KW-1185">Reference proteome</keyword>
<dbReference type="GO" id="GO:0003723">
    <property type="term" value="F:RNA binding"/>
    <property type="evidence" value="ECO:0007669"/>
    <property type="project" value="UniProtKB-KW"/>
</dbReference>
<gene>
    <name evidence="4" type="primary">RPUSD2</name>
    <name evidence="4" type="ORF">HK099_004060</name>
</gene>
<organism evidence="4 5">
    <name type="scientific">Clydaea vesicula</name>
    <dbReference type="NCBI Taxonomy" id="447962"/>
    <lineage>
        <taxon>Eukaryota</taxon>
        <taxon>Fungi</taxon>
        <taxon>Fungi incertae sedis</taxon>
        <taxon>Chytridiomycota</taxon>
        <taxon>Chytridiomycota incertae sedis</taxon>
        <taxon>Chytridiomycetes</taxon>
        <taxon>Lobulomycetales</taxon>
        <taxon>Lobulomycetaceae</taxon>
        <taxon>Clydaea</taxon>
    </lineage>
</organism>
<dbReference type="Proteomes" id="UP001211065">
    <property type="component" value="Unassembled WGS sequence"/>
</dbReference>
<feature type="region of interest" description="Disordered" evidence="2">
    <location>
        <begin position="1"/>
        <end position="27"/>
    </location>
</feature>
<feature type="compositionally biased region" description="Low complexity" evidence="2">
    <location>
        <begin position="14"/>
        <end position="27"/>
    </location>
</feature>
<dbReference type="GO" id="GO:0000455">
    <property type="term" value="P:enzyme-directed rRNA pseudouridine synthesis"/>
    <property type="evidence" value="ECO:0007669"/>
    <property type="project" value="TreeGrafter"/>
</dbReference>
<comment type="caution">
    <text evidence="4">The sequence shown here is derived from an EMBL/GenBank/DDBJ whole genome shotgun (WGS) entry which is preliminary data.</text>
</comment>
<dbReference type="AlphaFoldDB" id="A0AAD5XVV9"/>
<dbReference type="PANTHER" id="PTHR21600:SF40">
    <property type="entry name" value="PSEUDOURIDYLATE SYNTHASE RPUSD2"/>
    <property type="match status" value="1"/>
</dbReference>
<sequence>MKNKIEGRDRSLGRSRNNSNNAINENINQRKKSNFENFVVPNYIIENGLRKVEPYDWNYETFAKGRWLKKKVIDIYTDEFQAGSFAYYDAAINAGKILVNGDKISSGQLITNGDLLTHIVHRHEPPVSALPNIKVVYCSKNLLVVDKPPGLPVHPTGRYNQNTLTKVLEIEGFDSKSVISNYKNYFKYDEESGNGNSLVGNLEEHDLDSKSWKYSCVNRLDRLTSGVVLLARTKEIANIMMEDMMNRNITKAYVARVKGEFPIEEVVCAEPILTISHKMSVNMVSPKGKPCLTKFKRMSYNGLTSVVLCEPKTGRTHQIRVHLLYLGFPIANDPIYCCSEVFGEEGGAKSETQQDAILKKYKAAAFPLDKDDFHTINESKGGKDFVFDNESMNNDSLSSIESLVCQECKYPKEDPLPEQLMIYLHAFKYEKSGSWFFETELPVWAEDDYTGDRILKERFWNYGGKWDGNIKCRILE</sequence>
<evidence type="ECO:0000256" key="2">
    <source>
        <dbReference type="SAM" id="MobiDB-lite"/>
    </source>
</evidence>
<feature type="domain" description="Pseudouridine synthase RsuA/RluA-like" evidence="3">
    <location>
        <begin position="141"/>
        <end position="323"/>
    </location>
</feature>
<evidence type="ECO:0000313" key="4">
    <source>
        <dbReference type="EMBL" id="KAJ3220710.1"/>
    </source>
</evidence>
<name>A0AAD5XVV9_9FUNG</name>
<dbReference type="InterPro" id="IPR020103">
    <property type="entry name" value="PsdUridine_synth_cat_dom_sf"/>
</dbReference>
<evidence type="ECO:0000259" key="3">
    <source>
        <dbReference type="Pfam" id="PF00849"/>
    </source>
</evidence>
<dbReference type="Pfam" id="PF00849">
    <property type="entry name" value="PseudoU_synth_2"/>
    <property type="match status" value="1"/>
</dbReference>